<evidence type="ECO:0000256" key="2">
    <source>
        <dbReference type="ARBA" id="ARBA00022801"/>
    </source>
</evidence>
<reference evidence="7 8" key="2">
    <citation type="journal article" date="2018" name="Nature">
        <title>Mutant phenotypes for thousands of bacterial genes of unknown function.</title>
        <authorList>
            <person name="Price M.N."/>
            <person name="Wetmore K.M."/>
            <person name="Waters R.J."/>
            <person name="Callaghan M."/>
            <person name="Ray J."/>
            <person name="Liu H."/>
            <person name="Kuehl J.V."/>
            <person name="Melnyk R.A."/>
            <person name="Lamson J.S."/>
            <person name="Suh Y."/>
            <person name="Carlson H.K."/>
            <person name="Esquivel Z."/>
            <person name="Sadeeshkumar H."/>
            <person name="Chakraborty R."/>
            <person name="Zane G.M."/>
            <person name="Rubin B.E."/>
            <person name="Wall J.D."/>
            <person name="Visel A."/>
            <person name="Bristow J."/>
            <person name="Blow M.J."/>
            <person name="Arkin A.P."/>
            <person name="Deutschbauer A.M."/>
        </authorList>
    </citation>
    <scope>NUCLEOTIDE SEQUENCE [LARGE SCALE GENOMIC DNA]</scope>
    <source>
        <strain evidence="7 8">FW300-N1B4</strain>
    </source>
</reference>
<dbReference type="OrthoDB" id="9814088at2"/>
<evidence type="ECO:0008006" key="9">
    <source>
        <dbReference type="Google" id="ProtNLM"/>
    </source>
</evidence>
<dbReference type="InterPro" id="IPR014001">
    <property type="entry name" value="Helicase_ATP-bd"/>
</dbReference>
<dbReference type="InterPro" id="IPR038718">
    <property type="entry name" value="SNF2-like_sf"/>
</dbReference>
<gene>
    <name evidence="7" type="ORF">A1D17_02150</name>
</gene>
<dbReference type="Pfam" id="PF00270">
    <property type="entry name" value="DEAD"/>
    <property type="match status" value="1"/>
</dbReference>
<protein>
    <recommendedName>
        <fullName evidence="9">RNA polymerase-associated protein RapA</fullName>
    </recommendedName>
</protein>
<keyword evidence="1" id="KW-0547">Nucleotide-binding</keyword>
<evidence type="ECO:0000256" key="1">
    <source>
        <dbReference type="ARBA" id="ARBA00022741"/>
    </source>
</evidence>
<dbReference type="SMART" id="SM00487">
    <property type="entry name" value="DEXDc"/>
    <property type="match status" value="1"/>
</dbReference>
<dbReference type="GO" id="GO:0003676">
    <property type="term" value="F:nucleic acid binding"/>
    <property type="evidence" value="ECO:0007669"/>
    <property type="project" value="InterPro"/>
</dbReference>
<feature type="domain" description="Helicase C-terminal" evidence="6">
    <location>
        <begin position="533"/>
        <end position="678"/>
    </location>
</feature>
<dbReference type="Gene3D" id="3.40.50.10810">
    <property type="entry name" value="Tandem AAA-ATPase domain"/>
    <property type="match status" value="1"/>
</dbReference>
<dbReference type="InterPro" id="IPR001650">
    <property type="entry name" value="Helicase_C-like"/>
</dbReference>
<evidence type="ECO:0000259" key="6">
    <source>
        <dbReference type="PROSITE" id="PS51194"/>
    </source>
</evidence>
<organism evidence="7 8">
    <name type="scientific">Pseudomonas fluorescens</name>
    <dbReference type="NCBI Taxonomy" id="294"/>
    <lineage>
        <taxon>Bacteria</taxon>
        <taxon>Pseudomonadati</taxon>
        <taxon>Pseudomonadota</taxon>
        <taxon>Gammaproteobacteria</taxon>
        <taxon>Pseudomonadales</taxon>
        <taxon>Pseudomonadaceae</taxon>
        <taxon>Pseudomonas</taxon>
    </lineage>
</organism>
<dbReference type="PROSITE" id="PS51192">
    <property type="entry name" value="HELICASE_ATP_BIND_1"/>
    <property type="match status" value="1"/>
</dbReference>
<dbReference type="GO" id="GO:0016787">
    <property type="term" value="F:hydrolase activity"/>
    <property type="evidence" value="ECO:0007669"/>
    <property type="project" value="UniProtKB-KW"/>
</dbReference>
<dbReference type="GO" id="GO:0005524">
    <property type="term" value="F:ATP binding"/>
    <property type="evidence" value="ECO:0007669"/>
    <property type="project" value="UniProtKB-KW"/>
</dbReference>
<keyword evidence="4" id="KW-0175">Coiled coil</keyword>
<keyword evidence="2" id="KW-0378">Hydrolase</keyword>
<keyword evidence="3" id="KW-0067">ATP-binding</keyword>
<dbReference type="InterPro" id="IPR027417">
    <property type="entry name" value="P-loop_NTPase"/>
</dbReference>
<evidence type="ECO:0000313" key="8">
    <source>
        <dbReference type="Proteomes" id="UP000076489"/>
    </source>
</evidence>
<dbReference type="InterPro" id="IPR011545">
    <property type="entry name" value="DEAD/DEAH_box_helicase_dom"/>
</dbReference>
<feature type="domain" description="Helicase ATP-binding" evidence="5">
    <location>
        <begin position="164"/>
        <end position="314"/>
    </location>
</feature>
<dbReference type="Gene3D" id="3.40.50.300">
    <property type="entry name" value="P-loop containing nucleotide triphosphate hydrolases"/>
    <property type="match status" value="1"/>
</dbReference>
<proteinExistence type="predicted"/>
<evidence type="ECO:0000313" key="7">
    <source>
        <dbReference type="EMBL" id="KZN21252.1"/>
    </source>
</evidence>
<dbReference type="PANTHER" id="PTHR45766">
    <property type="entry name" value="DNA ANNEALING HELICASE AND ENDONUCLEASE ZRANB3 FAMILY MEMBER"/>
    <property type="match status" value="1"/>
</dbReference>
<name>A0A161ZH33_PSEFL</name>
<feature type="coiled-coil region" evidence="4">
    <location>
        <begin position="1013"/>
        <end position="1054"/>
    </location>
</feature>
<dbReference type="NCBIfam" id="NF041062">
    <property type="entry name" value="DpdE"/>
    <property type="match status" value="1"/>
</dbReference>
<dbReference type="Proteomes" id="UP000076489">
    <property type="component" value="Unassembled WGS sequence"/>
</dbReference>
<dbReference type="AlphaFoldDB" id="A0A161ZH33"/>
<evidence type="ECO:0000256" key="4">
    <source>
        <dbReference type="SAM" id="Coils"/>
    </source>
</evidence>
<dbReference type="RefSeq" id="WP_063340414.1">
    <property type="nucleotide sequence ID" value="NZ_LUKJ01000001.1"/>
</dbReference>
<evidence type="ECO:0000259" key="5">
    <source>
        <dbReference type="PROSITE" id="PS51192"/>
    </source>
</evidence>
<accession>A0A161ZH33</accession>
<comment type="caution">
    <text evidence="7">The sequence shown here is derived from an EMBL/GenBank/DDBJ whole genome shotgun (WGS) entry which is preliminary data.</text>
</comment>
<dbReference type="EMBL" id="LUKJ01000001">
    <property type="protein sequence ID" value="KZN21252.1"/>
    <property type="molecule type" value="Genomic_DNA"/>
</dbReference>
<dbReference type="PANTHER" id="PTHR45766:SF6">
    <property type="entry name" value="SWI_SNF-RELATED MATRIX-ASSOCIATED ACTIN-DEPENDENT REGULATOR OF CHROMATIN SUBFAMILY A-LIKE PROTEIN 1"/>
    <property type="match status" value="1"/>
</dbReference>
<dbReference type="Pfam" id="PF00271">
    <property type="entry name" value="Helicase_C"/>
    <property type="match status" value="1"/>
</dbReference>
<reference evidence="8" key="1">
    <citation type="submission" date="2016-03" db="EMBL/GenBank/DDBJ databases">
        <authorList>
            <person name="Ray J."/>
            <person name="Price M."/>
            <person name="Deutschbauer A."/>
        </authorList>
    </citation>
    <scope>NUCLEOTIDE SEQUENCE [LARGE SCALE GENOMIC DNA]</scope>
    <source>
        <strain evidence="8">FW300-N1B4</strain>
    </source>
</reference>
<dbReference type="SUPFAM" id="SSF52540">
    <property type="entry name" value="P-loop containing nucleoside triphosphate hydrolases"/>
    <property type="match status" value="1"/>
</dbReference>
<dbReference type="PROSITE" id="PS51194">
    <property type="entry name" value="HELICASE_CTER"/>
    <property type="match status" value="1"/>
</dbReference>
<evidence type="ECO:0000256" key="3">
    <source>
        <dbReference type="ARBA" id="ARBA00022840"/>
    </source>
</evidence>
<sequence length="1094" mass="124108">MFCLVKNAERDGLCKLVDREGSRAVVEYFDCPANAVRHRVDVPLSSIKPKRLGRNTRIFTYNELSNQWRIGRVREDDGEGVEVRLADKVDVYLGYEQVFVRWKRPIHDPVGFLGNFVTETPRFAEARSGFLQNYLYQRGSAFGISALFSSAIELESHQVDVVRRVLTDHSQRYLLADEVGLGKTIEAGVIIRQAVLDDLRKHRVLVLVPHALVAQWRDELVTRFGLRDFIDESVFVLPQEDTDHLREVIPNLSLLVIDEAHHLTDSRAEDTTQDLYRLISDVAQRTDRLLLLSATPILRNEAGFLRMLHLLDPVVYPLDDLESFHAKIVNRQALAETVAALDPSNAFFMDAALDDLIACVPNDSRLAQLTRALKEKLLELPDEDNSDFCAAVRHLRAHISETYCLNRRILRNRRSQIKGLTPDRNGVQIWTVEDSVMARLESALEDWRVSASLSIGSADAAVAQALEAFYWNSACALSEDLGALRHLCMERQNGIESDASRSFIGEGALLEAVIRKIDDEEWIETRLDRLSEGLRTLPASIKAVVFCSNERVADNVFAHLKNDNLRLIRHDAGESSDGDNGHGWREFLTDPSIRVIVCDRRAEEGINLQGGEKVVVHFDLPLQPNRIEQRMGRVDRYGAGSSVQSYVLLDEGAPLQAAWFGILDQGWGVFNRSISSLQYLVEAELGGLMAALIHDGVEALDALRDRLAGSSGLVVRELKLINQQDALDQLSPIPEAELDDLFEVDADWRAIRDTMMYWIEETLLFRKVYEPRRPATQSVDDPFRLHYCSPDGDTPPTLIPSSEFIYDFLGAIDFEAPGGRSIRPQSYPYVVHRPTAVRRKVRPLRYGTEFIEAIKSFSDVDDRGRSYAMWRQVFDHFPASEMRLCFRFDFVIEACLDEAISVLTTNHGQSGQAARTVLARRGDSLFSPAVMQVWVDEEGDELTQDFIECFLMPEYAKKGGKGYIDKNLETPYLRAFRKMASDTFVNWEERCERMRDRALAIVIARSELKDRQHRALERALAEDEIRYAQLQTRIQSLQRREAEAEMRQLTLEQALNGALHRGISSPSVKVDVAGVVFLTSQPVSLIQRFIREDV</sequence>